<name>V2Z2J3_MONRO</name>
<dbReference type="HOGENOM" id="CLU_000384_30_7_1"/>
<evidence type="ECO:0000313" key="3">
    <source>
        <dbReference type="Proteomes" id="UP000017559"/>
    </source>
</evidence>
<feature type="region of interest" description="Disordered" evidence="1">
    <location>
        <begin position="1"/>
        <end position="33"/>
    </location>
</feature>
<accession>V2Z2J3</accession>
<keyword evidence="3" id="KW-1185">Reference proteome</keyword>
<feature type="non-terminal residue" evidence="2">
    <location>
        <position position="151"/>
    </location>
</feature>
<organism evidence="2 3">
    <name type="scientific">Moniliophthora roreri (strain MCA 2997)</name>
    <name type="common">Cocoa frosty pod rot fungus</name>
    <name type="synonym">Crinipellis roreri</name>
    <dbReference type="NCBI Taxonomy" id="1381753"/>
    <lineage>
        <taxon>Eukaryota</taxon>
        <taxon>Fungi</taxon>
        <taxon>Dikarya</taxon>
        <taxon>Basidiomycota</taxon>
        <taxon>Agaricomycotina</taxon>
        <taxon>Agaricomycetes</taxon>
        <taxon>Agaricomycetidae</taxon>
        <taxon>Agaricales</taxon>
        <taxon>Marasmiineae</taxon>
        <taxon>Marasmiaceae</taxon>
        <taxon>Moniliophthora</taxon>
    </lineage>
</organism>
<dbReference type="AlphaFoldDB" id="V2Z2J3"/>
<sequence length="151" mass="17612">MSGEGSKPLGSRLKKEESTVVASTVTKEEEDSGREIKAMLPTPFTEDRKDMKKFMQEVQLYVALNLKAFKKDKLKELFMLSYIQGGPIQFWKSEKPDALLAEENPKKISAWKDFLKNFKESFEPLDVELDAQMKLWDLKMKERANKYSYQF</sequence>
<reference evidence="2 3" key="1">
    <citation type="journal article" date="2014" name="BMC Genomics">
        <title>Genome and secretome analysis of the hemibiotrophic fungal pathogen, Moniliophthora roreri, which causes frosty pod rot disease of cacao: mechanisms of the biotrophic and necrotrophic phases.</title>
        <authorList>
            <person name="Meinhardt L.W."/>
            <person name="Costa G.G.L."/>
            <person name="Thomazella D.P.T."/>
            <person name="Teixeira P.J.P.L."/>
            <person name="Carazzolle M.F."/>
            <person name="Schuster S.C."/>
            <person name="Carlson J.E."/>
            <person name="Guiltinan M.J."/>
            <person name="Mieczkowski P."/>
            <person name="Farmer A."/>
            <person name="Ramaraj T."/>
            <person name="Crozier J."/>
            <person name="Davis R.E."/>
            <person name="Shao J."/>
            <person name="Melnick R.L."/>
            <person name="Pereira G.A.G."/>
            <person name="Bailey B.A."/>
        </authorList>
    </citation>
    <scope>NUCLEOTIDE SEQUENCE [LARGE SCALE GENOMIC DNA]</scope>
    <source>
        <strain evidence="2 3">MCA 2997</strain>
    </source>
</reference>
<dbReference type="KEGG" id="mrr:Moror_330"/>
<proteinExistence type="predicted"/>
<evidence type="ECO:0000256" key="1">
    <source>
        <dbReference type="SAM" id="MobiDB-lite"/>
    </source>
</evidence>
<comment type="caution">
    <text evidence="2">The sequence shown here is derived from an EMBL/GenBank/DDBJ whole genome shotgun (WGS) entry which is preliminary data.</text>
</comment>
<protein>
    <recommendedName>
        <fullName evidence="4">Retrotransposon gag domain-containing protein</fullName>
    </recommendedName>
</protein>
<evidence type="ECO:0008006" key="4">
    <source>
        <dbReference type="Google" id="ProtNLM"/>
    </source>
</evidence>
<dbReference type="EMBL" id="AWSO01000007">
    <property type="protein sequence ID" value="ESK98179.1"/>
    <property type="molecule type" value="Genomic_DNA"/>
</dbReference>
<gene>
    <name evidence="2" type="ORF">Moror_330</name>
</gene>
<dbReference type="Proteomes" id="UP000017559">
    <property type="component" value="Unassembled WGS sequence"/>
</dbReference>
<evidence type="ECO:0000313" key="2">
    <source>
        <dbReference type="EMBL" id="ESK98179.1"/>
    </source>
</evidence>